<name>A0A942WQQ7_VEIPA</name>
<dbReference type="AlphaFoldDB" id="A0A942WQQ7"/>
<reference evidence="1" key="1">
    <citation type="submission" date="2021-02" db="EMBL/GenBank/DDBJ databases">
        <title>Infant gut strain persistence is associated with maternal origin, phylogeny, and functional potential including surface adhesion and iron acquisition.</title>
        <authorList>
            <person name="Lou Y.C."/>
        </authorList>
    </citation>
    <scope>NUCLEOTIDE SEQUENCE</scope>
    <source>
        <strain evidence="1">L3_108_031G1_dasL3_108_031G1_concoct_20</strain>
    </source>
</reference>
<protein>
    <submittedName>
        <fullName evidence="1">Uncharacterized protein</fullName>
    </submittedName>
</protein>
<proteinExistence type="predicted"/>
<organism evidence="1 2">
    <name type="scientific">Veillonella parvula</name>
    <name type="common">Staphylococcus parvulus</name>
    <dbReference type="NCBI Taxonomy" id="29466"/>
    <lineage>
        <taxon>Bacteria</taxon>
        <taxon>Bacillati</taxon>
        <taxon>Bacillota</taxon>
        <taxon>Negativicutes</taxon>
        <taxon>Veillonellales</taxon>
        <taxon>Veillonellaceae</taxon>
        <taxon>Veillonella</taxon>
    </lineage>
</organism>
<evidence type="ECO:0000313" key="2">
    <source>
        <dbReference type="Proteomes" id="UP000778864"/>
    </source>
</evidence>
<comment type="caution">
    <text evidence="1">The sequence shown here is derived from an EMBL/GenBank/DDBJ whole genome shotgun (WGS) entry which is preliminary data.</text>
</comment>
<evidence type="ECO:0000313" key="1">
    <source>
        <dbReference type="EMBL" id="MBS4893178.1"/>
    </source>
</evidence>
<dbReference type="RefSeq" id="WP_278467203.1">
    <property type="nucleotide sequence ID" value="NZ_JAGZMU010000002.1"/>
</dbReference>
<sequence length="278" mass="32789">MRKNYFEILEESSLNLDLGKELDKLEQIIHESFWNDDMGVNCSLYELIELNFKRYRNRKHFLTEEELINDLLLNSRKLSIKERYFLMAEMYLDLFSSLHMTGGGSLDKQVRYFLEQVKTVSNSIGYKLIRTNNKLIIVEDNAFANEAAQVVSEFADVKEALSILEYNHFSNKGNIDRKKEILIKIASLLEPWRDDLNNNIEFKNVLKLKNNNKVLALEKLFRMFNELNIRHNNEDQMLTGLSDREIESWYDKIYTMSLFVILGKDVAQILADFNEFVD</sequence>
<gene>
    <name evidence="1" type="ORF">KHZ90_05300</name>
</gene>
<dbReference type="Proteomes" id="UP000778864">
    <property type="component" value="Unassembled WGS sequence"/>
</dbReference>
<accession>A0A942WQQ7</accession>
<dbReference type="EMBL" id="JAGZMU010000002">
    <property type="protein sequence ID" value="MBS4893178.1"/>
    <property type="molecule type" value="Genomic_DNA"/>
</dbReference>